<evidence type="ECO:0000313" key="1">
    <source>
        <dbReference type="EMBL" id="ONF42611.1"/>
    </source>
</evidence>
<dbReference type="AlphaFoldDB" id="A0A1V2DQE0"/>
<gene>
    <name evidence="1" type="ORF">BTO32_15510</name>
</gene>
<name>A0A1V2DQE0_9GAMM</name>
<organism evidence="1 2">
    <name type="scientific">Marinobacter lutaoensis</name>
    <dbReference type="NCBI Taxonomy" id="135739"/>
    <lineage>
        <taxon>Bacteria</taxon>
        <taxon>Pseudomonadati</taxon>
        <taxon>Pseudomonadota</taxon>
        <taxon>Gammaproteobacteria</taxon>
        <taxon>Pseudomonadales</taxon>
        <taxon>Marinobacteraceae</taxon>
        <taxon>Marinobacter</taxon>
    </lineage>
</organism>
<dbReference type="EMBL" id="MSCW01000009">
    <property type="protein sequence ID" value="ONF42611.1"/>
    <property type="molecule type" value="Genomic_DNA"/>
</dbReference>
<comment type="caution">
    <text evidence="1">The sequence shown here is derived from an EMBL/GenBank/DDBJ whole genome shotgun (WGS) entry which is preliminary data.</text>
</comment>
<accession>A0A1V2DQE0</accession>
<protein>
    <submittedName>
        <fullName evidence="1">Uncharacterized protein</fullName>
    </submittedName>
</protein>
<proteinExistence type="predicted"/>
<keyword evidence="2" id="KW-1185">Reference proteome</keyword>
<reference evidence="1 2" key="1">
    <citation type="submission" date="2016-12" db="EMBL/GenBank/DDBJ databases">
        <title>Marinobacter lutaoensis whole genome sequencing.</title>
        <authorList>
            <person name="Verma A."/>
            <person name="Krishnamurthi S."/>
        </authorList>
    </citation>
    <scope>NUCLEOTIDE SEQUENCE [LARGE SCALE GENOMIC DNA]</scope>
    <source>
        <strain evidence="1 2">T5054</strain>
    </source>
</reference>
<sequence length="200" mass="22186">MSTPTNDLHSSQIGAISVHRFRGKVPDPLVLGDPDFCQKPDLKLPEKGITVMYGHRGSANVLRATMQSMTKQDSLAIVSFKVGIGKWNPNKLKLADLKESRFLNLPARASAELMDDVNKHWNRWLAEDGLPPEKFPRQPSDNMHYLDKLVELEPYKDVVAIAYDVSTTVGAAKFMTVFNLDAIDLDSVTVGPGLDVEVQI</sequence>
<dbReference type="Proteomes" id="UP000189339">
    <property type="component" value="Unassembled WGS sequence"/>
</dbReference>
<evidence type="ECO:0000313" key="2">
    <source>
        <dbReference type="Proteomes" id="UP000189339"/>
    </source>
</evidence>
<dbReference type="OrthoDB" id="6363647at2"/>